<keyword evidence="1" id="KW-1133">Transmembrane helix</keyword>
<dbReference type="RefSeq" id="WP_169346785.1">
    <property type="nucleotide sequence ID" value="NZ_JABBJJ010000100.1"/>
</dbReference>
<dbReference type="EMBL" id="JABBJJ010000100">
    <property type="protein sequence ID" value="NMO17505.1"/>
    <property type="molecule type" value="Genomic_DNA"/>
</dbReference>
<organism evidence="2 3">
    <name type="scientific">Pyxidicoccus fallax</name>
    <dbReference type="NCBI Taxonomy" id="394095"/>
    <lineage>
        <taxon>Bacteria</taxon>
        <taxon>Pseudomonadati</taxon>
        <taxon>Myxococcota</taxon>
        <taxon>Myxococcia</taxon>
        <taxon>Myxococcales</taxon>
        <taxon>Cystobacterineae</taxon>
        <taxon>Myxococcaceae</taxon>
        <taxon>Pyxidicoccus</taxon>
    </lineage>
</organism>
<keyword evidence="1" id="KW-0812">Transmembrane</keyword>
<accession>A0A848LIG1</accession>
<dbReference type="Proteomes" id="UP000518300">
    <property type="component" value="Unassembled WGS sequence"/>
</dbReference>
<protein>
    <recommendedName>
        <fullName evidence="4">ABC transporter permease</fullName>
    </recommendedName>
</protein>
<evidence type="ECO:0000313" key="3">
    <source>
        <dbReference type="Proteomes" id="UP000518300"/>
    </source>
</evidence>
<feature type="non-terminal residue" evidence="2">
    <location>
        <position position="1"/>
    </location>
</feature>
<keyword evidence="1" id="KW-0472">Membrane</keyword>
<reference evidence="2 3" key="1">
    <citation type="submission" date="2020-04" db="EMBL/GenBank/DDBJ databases">
        <title>Draft genome of Pyxidicoccus fallax type strain.</title>
        <authorList>
            <person name="Whitworth D.E."/>
        </authorList>
    </citation>
    <scope>NUCLEOTIDE SEQUENCE [LARGE SCALE GENOMIC DNA]</scope>
    <source>
        <strain evidence="2 3">DSM 14698</strain>
    </source>
</reference>
<evidence type="ECO:0000256" key="1">
    <source>
        <dbReference type="SAM" id="Phobius"/>
    </source>
</evidence>
<evidence type="ECO:0000313" key="2">
    <source>
        <dbReference type="EMBL" id="NMO17505.1"/>
    </source>
</evidence>
<proteinExistence type="predicted"/>
<gene>
    <name evidence="2" type="ORF">HG543_21950</name>
</gene>
<dbReference type="AlphaFoldDB" id="A0A848LIG1"/>
<comment type="caution">
    <text evidence="2">The sequence shown here is derived from an EMBL/GenBank/DDBJ whole genome shotgun (WGS) entry which is preliminary data.</text>
</comment>
<name>A0A848LIG1_9BACT</name>
<feature type="transmembrane region" description="Helical" evidence="1">
    <location>
        <begin position="34"/>
        <end position="53"/>
    </location>
</feature>
<keyword evidence="3" id="KW-1185">Reference proteome</keyword>
<sequence>ALVLLGGVIGTVAALVLARLLSSFLYGVSAVDPLSLAGATLGLLAVGVVAALVPAWRASRMDPSVVFREG</sequence>
<evidence type="ECO:0008006" key="4">
    <source>
        <dbReference type="Google" id="ProtNLM"/>
    </source>
</evidence>